<sequence>MVTQLQAEERRSCRGLVVKGFRFSSFVVLLYNFLFHDQDLRSPSVADCDLFQSTSTNKVSFKVLELADWYFLLCLMLRRHKCVSLLMLRSVLHLLAGYTTTSMVLQSQEHCCYILSSDAVFCCLPRSKDEYESMDDVADHESSYEA</sequence>
<evidence type="ECO:0000313" key="2">
    <source>
        <dbReference type="Proteomes" id="UP001141806"/>
    </source>
</evidence>
<dbReference type="Proteomes" id="UP001141806">
    <property type="component" value="Unassembled WGS sequence"/>
</dbReference>
<dbReference type="EMBL" id="JAMYWD010000011">
    <property type="protein sequence ID" value="KAJ4954895.1"/>
    <property type="molecule type" value="Genomic_DNA"/>
</dbReference>
<dbReference type="AlphaFoldDB" id="A0A9Q0GYN6"/>
<proteinExistence type="predicted"/>
<reference evidence="1" key="1">
    <citation type="journal article" date="2023" name="Plant J.">
        <title>The genome of the king protea, Protea cynaroides.</title>
        <authorList>
            <person name="Chang J."/>
            <person name="Duong T.A."/>
            <person name="Schoeman C."/>
            <person name="Ma X."/>
            <person name="Roodt D."/>
            <person name="Barker N."/>
            <person name="Li Z."/>
            <person name="Van de Peer Y."/>
            <person name="Mizrachi E."/>
        </authorList>
    </citation>
    <scope>NUCLEOTIDE SEQUENCE</scope>
    <source>
        <tissue evidence="1">Young leaves</tissue>
    </source>
</reference>
<organism evidence="1 2">
    <name type="scientific">Protea cynaroides</name>
    <dbReference type="NCBI Taxonomy" id="273540"/>
    <lineage>
        <taxon>Eukaryota</taxon>
        <taxon>Viridiplantae</taxon>
        <taxon>Streptophyta</taxon>
        <taxon>Embryophyta</taxon>
        <taxon>Tracheophyta</taxon>
        <taxon>Spermatophyta</taxon>
        <taxon>Magnoliopsida</taxon>
        <taxon>Proteales</taxon>
        <taxon>Proteaceae</taxon>
        <taxon>Protea</taxon>
    </lineage>
</organism>
<comment type="caution">
    <text evidence="1">The sequence shown here is derived from an EMBL/GenBank/DDBJ whole genome shotgun (WGS) entry which is preliminary data.</text>
</comment>
<protein>
    <submittedName>
        <fullName evidence="1">Uncharacterized protein</fullName>
    </submittedName>
</protein>
<evidence type="ECO:0000313" key="1">
    <source>
        <dbReference type="EMBL" id="KAJ4954895.1"/>
    </source>
</evidence>
<keyword evidence="2" id="KW-1185">Reference proteome</keyword>
<name>A0A9Q0GYN6_9MAGN</name>
<gene>
    <name evidence="1" type="ORF">NE237_011678</name>
</gene>
<accession>A0A9Q0GYN6</accession>